<comment type="function">
    <text evidence="4">Catalyzes two steps in the biosynthesis of coenzyme A. In the first step cysteine is conjugated to 4'-phosphopantothenate to form 4-phosphopantothenoylcysteine, in the latter compound is decarboxylated to form 4'-phosphopantotheine.</text>
</comment>
<dbReference type="InterPro" id="IPR003382">
    <property type="entry name" value="Flavoprotein"/>
</dbReference>
<feature type="binding site" evidence="3">
    <location>
        <position position="350"/>
    </location>
    <ligand>
        <name>CTP</name>
        <dbReference type="ChEBI" id="CHEBI:37563"/>
    </ligand>
</feature>
<dbReference type="SUPFAM" id="SSF52507">
    <property type="entry name" value="Homo-oligomeric flavin-containing Cys decarboxylases, HFCD"/>
    <property type="match status" value="1"/>
</dbReference>
<keyword evidence="1 3" id="KW-0210">Decarboxylase</keyword>
<dbReference type="NCBIfam" id="TIGR00521">
    <property type="entry name" value="coaBC_dfp"/>
    <property type="match status" value="1"/>
</dbReference>
<dbReference type="GO" id="GO:0004632">
    <property type="term" value="F:phosphopantothenate--cysteine ligase activity"/>
    <property type="evidence" value="ECO:0007669"/>
    <property type="project" value="UniProtKB-EC"/>
</dbReference>
<protein>
    <recommendedName>
        <fullName evidence="3">Coenzyme A biosynthesis bifunctional protein CoaBC</fullName>
    </recommendedName>
    <alternativeName>
        <fullName evidence="3">DNA/pantothenate metabolism flavoprotein</fullName>
    </alternativeName>
    <alternativeName>
        <fullName evidence="3">Phosphopantothenoylcysteine synthetase/decarboxylase</fullName>
        <shortName evidence="3">PPCS-PPCDC</shortName>
    </alternativeName>
    <domain>
        <recommendedName>
            <fullName evidence="3">Phosphopantothenoylcysteine decarboxylase</fullName>
            <shortName evidence="3">PPC decarboxylase</shortName>
            <shortName evidence="3">PPC-DC</shortName>
            <ecNumber evidence="3">4.1.1.36</ecNumber>
        </recommendedName>
        <alternativeName>
            <fullName evidence="3">CoaC</fullName>
        </alternativeName>
    </domain>
    <domain>
        <recommendedName>
            <fullName evidence="3">Phosphopantothenate--cysteine ligase</fullName>
            <ecNumber evidence="3">6.3.2.5</ecNumber>
        </recommendedName>
        <alternativeName>
            <fullName evidence="3">CoaB</fullName>
        </alternativeName>
        <alternativeName>
            <fullName evidence="3">Phosphopantothenoylcysteine synthetase</fullName>
            <shortName evidence="3">PPC synthetase</shortName>
            <shortName evidence="3">PPC-S</shortName>
        </alternativeName>
    </domain>
</protein>
<dbReference type="Gene3D" id="3.40.50.1950">
    <property type="entry name" value="Flavin prenyltransferase-like"/>
    <property type="match status" value="1"/>
</dbReference>
<evidence type="ECO:0000313" key="9">
    <source>
        <dbReference type="Proteomes" id="UP001332192"/>
    </source>
</evidence>
<dbReference type="HAMAP" id="MF_02225">
    <property type="entry name" value="CoaBC"/>
    <property type="match status" value="1"/>
</dbReference>
<dbReference type="RefSeq" id="WP_324717117.1">
    <property type="nucleotide sequence ID" value="NZ_CP141615.1"/>
</dbReference>
<feature type="domain" description="DNA/pantothenate metabolism flavoprotein C-terminal" evidence="7">
    <location>
        <begin position="206"/>
        <end position="422"/>
    </location>
</feature>
<dbReference type="Pfam" id="PF04127">
    <property type="entry name" value="DFP"/>
    <property type="match status" value="1"/>
</dbReference>
<reference evidence="8 9" key="1">
    <citation type="journal article" date="2024" name="Front. Microbiol.">
        <title>Novel thermophilic genera Geochorda gen. nov. and Carboxydochorda gen. nov. from the deep terrestrial subsurface reveal the ecophysiological diversity in the class Limnochordia.</title>
        <authorList>
            <person name="Karnachuk O.V."/>
            <person name="Lukina A.P."/>
            <person name="Avakyan M.R."/>
            <person name="Kadnikov V.V."/>
            <person name="Begmatov S."/>
            <person name="Beletsky A.V."/>
            <person name="Vlasova K.G."/>
            <person name="Novikov A.A."/>
            <person name="Shcherbakova V.A."/>
            <person name="Mardanov A.V."/>
            <person name="Ravin N.V."/>
        </authorList>
    </citation>
    <scope>NUCLEOTIDE SEQUENCE [LARGE SCALE GENOMIC DNA]</scope>
    <source>
        <strain evidence="8 9">L945</strain>
    </source>
</reference>
<dbReference type="InterPro" id="IPR035929">
    <property type="entry name" value="CoaB-like_sf"/>
</dbReference>
<comment type="pathway">
    <text evidence="3 4">Cofactor biosynthesis; coenzyme A biosynthesis; CoA from (R)-pantothenate: step 3/5.</text>
</comment>
<evidence type="ECO:0000256" key="4">
    <source>
        <dbReference type="RuleBase" id="RU364078"/>
    </source>
</evidence>
<dbReference type="EC" id="6.3.2.5" evidence="3"/>
<dbReference type="InterPro" id="IPR005252">
    <property type="entry name" value="CoaBC"/>
</dbReference>
<dbReference type="EMBL" id="CP141615">
    <property type="protein sequence ID" value="WRP17847.1"/>
    <property type="molecule type" value="Genomic_DNA"/>
</dbReference>
<keyword evidence="2 3" id="KW-0456">Lyase</keyword>
<accession>A0ABZ1BYG3</accession>
<keyword evidence="3" id="KW-0479">Metal-binding</keyword>
<evidence type="ECO:0000256" key="2">
    <source>
        <dbReference type="ARBA" id="ARBA00023239"/>
    </source>
</evidence>
<dbReference type="Proteomes" id="UP001332192">
    <property type="component" value="Chromosome"/>
</dbReference>
<feature type="binding site" evidence="3">
    <location>
        <begin position="331"/>
        <end position="334"/>
    </location>
    <ligand>
        <name>CTP</name>
        <dbReference type="ChEBI" id="CHEBI:37563"/>
    </ligand>
</feature>
<comment type="catalytic activity">
    <reaction evidence="3 4">
        <text>N-[(R)-4-phosphopantothenoyl]-L-cysteine + H(+) = (R)-4'-phosphopantetheine + CO2</text>
        <dbReference type="Rhea" id="RHEA:16793"/>
        <dbReference type="ChEBI" id="CHEBI:15378"/>
        <dbReference type="ChEBI" id="CHEBI:16526"/>
        <dbReference type="ChEBI" id="CHEBI:59458"/>
        <dbReference type="ChEBI" id="CHEBI:61723"/>
        <dbReference type="EC" id="4.1.1.36"/>
    </reaction>
</comment>
<dbReference type="InterPro" id="IPR007085">
    <property type="entry name" value="DNA/pantothenate-metab_flavo_C"/>
</dbReference>
<feature type="region of interest" description="Phosphopantothenate--cysteine ligase" evidence="3">
    <location>
        <begin position="211"/>
        <end position="426"/>
    </location>
</feature>
<gene>
    <name evidence="3 8" type="primary">coaBC</name>
    <name evidence="8" type="ORF">U7230_02205</name>
</gene>
<evidence type="ECO:0000256" key="3">
    <source>
        <dbReference type="HAMAP-Rule" id="MF_02225"/>
    </source>
</evidence>
<keyword evidence="3" id="KW-0511">Multifunctional enzyme</keyword>
<dbReference type="Gene3D" id="3.40.50.10300">
    <property type="entry name" value="CoaB-like"/>
    <property type="match status" value="1"/>
</dbReference>
<comment type="caution">
    <text evidence="3">Lacks conserved residue(s) required for the propagation of feature annotation.</text>
</comment>
<dbReference type="Pfam" id="PF02441">
    <property type="entry name" value="Flavoprotein"/>
    <property type="match status" value="1"/>
</dbReference>
<comment type="similarity">
    <text evidence="3 4">In the C-terminal section; belongs to the PPC synthetase family.</text>
</comment>
<feature type="binding site" evidence="3">
    <location>
        <position position="364"/>
    </location>
    <ligand>
        <name>CTP</name>
        <dbReference type="ChEBI" id="CHEBI:37563"/>
    </ligand>
</feature>
<keyword evidence="3 4" id="KW-0436">Ligase</keyword>
<feature type="binding site" evidence="3">
    <location>
        <position position="368"/>
    </location>
    <ligand>
        <name>CTP</name>
        <dbReference type="ChEBI" id="CHEBI:37563"/>
    </ligand>
</feature>
<evidence type="ECO:0000259" key="7">
    <source>
        <dbReference type="Pfam" id="PF04127"/>
    </source>
</evidence>
<comment type="function">
    <text evidence="3">Catalyzes two sequential steps in the biosynthesis of coenzyme A. In the first step cysteine is conjugated to 4'-phosphopantothenate to form 4-phosphopantothenoylcysteine. In the second step the latter compound is decarboxylated to form 4'-phosphopantotheine.</text>
</comment>
<comment type="cofactor">
    <cofactor evidence="3">
        <name>Mg(2+)</name>
        <dbReference type="ChEBI" id="CHEBI:18420"/>
    </cofactor>
</comment>
<evidence type="ECO:0000313" key="8">
    <source>
        <dbReference type="EMBL" id="WRP17847.1"/>
    </source>
</evidence>
<keyword evidence="3 4" id="KW-0285">Flavoprotein</keyword>
<evidence type="ECO:0000256" key="1">
    <source>
        <dbReference type="ARBA" id="ARBA00022793"/>
    </source>
</evidence>
<feature type="region of interest" description="Phosphopantothenoylcysteine decarboxylase" evidence="3">
    <location>
        <begin position="1"/>
        <end position="210"/>
    </location>
</feature>
<dbReference type="EC" id="4.1.1.36" evidence="3"/>
<evidence type="ECO:0000256" key="5">
    <source>
        <dbReference type="SAM" id="MobiDB-lite"/>
    </source>
</evidence>
<keyword evidence="3 4" id="KW-0288">FMN</keyword>
<feature type="binding site" evidence="3">
    <location>
        <position position="309"/>
    </location>
    <ligand>
        <name>CTP</name>
        <dbReference type="ChEBI" id="CHEBI:37563"/>
    </ligand>
</feature>
<comment type="similarity">
    <text evidence="3 4">In the N-terminal section; belongs to the HFCD (homo-oligomeric flavin containing Cys decarboxylase) superfamily.</text>
</comment>
<proteinExistence type="inferred from homology"/>
<dbReference type="GO" id="GO:0004633">
    <property type="term" value="F:phosphopantothenoylcysteine decarboxylase activity"/>
    <property type="evidence" value="ECO:0007669"/>
    <property type="project" value="UniProtKB-EC"/>
</dbReference>
<feature type="region of interest" description="Disordered" evidence="5">
    <location>
        <begin position="1"/>
        <end position="20"/>
    </location>
</feature>
<comment type="catalytic activity">
    <reaction evidence="3 4">
        <text>(R)-4'-phosphopantothenate + L-cysteine + CTP = N-[(R)-4-phosphopantothenoyl]-L-cysteine + CMP + diphosphate + H(+)</text>
        <dbReference type="Rhea" id="RHEA:19397"/>
        <dbReference type="ChEBI" id="CHEBI:10986"/>
        <dbReference type="ChEBI" id="CHEBI:15378"/>
        <dbReference type="ChEBI" id="CHEBI:33019"/>
        <dbReference type="ChEBI" id="CHEBI:35235"/>
        <dbReference type="ChEBI" id="CHEBI:37563"/>
        <dbReference type="ChEBI" id="CHEBI:59458"/>
        <dbReference type="ChEBI" id="CHEBI:60377"/>
        <dbReference type="EC" id="6.3.2.5"/>
    </reaction>
</comment>
<keyword evidence="9" id="KW-1185">Reference proteome</keyword>
<dbReference type="PANTHER" id="PTHR14359:SF6">
    <property type="entry name" value="PHOSPHOPANTOTHENOYLCYSTEINE DECARBOXYLASE"/>
    <property type="match status" value="1"/>
</dbReference>
<feature type="binding site" evidence="3">
    <location>
        <position position="299"/>
    </location>
    <ligand>
        <name>CTP</name>
        <dbReference type="ChEBI" id="CHEBI:37563"/>
    </ligand>
</feature>
<evidence type="ECO:0000259" key="6">
    <source>
        <dbReference type="Pfam" id="PF02441"/>
    </source>
</evidence>
<dbReference type="InterPro" id="IPR036551">
    <property type="entry name" value="Flavin_trans-like"/>
</dbReference>
<organism evidence="8 9">
    <name type="scientific">Carboxydichorda subterranea</name>
    <dbReference type="NCBI Taxonomy" id="3109565"/>
    <lineage>
        <taxon>Bacteria</taxon>
        <taxon>Bacillati</taxon>
        <taxon>Bacillota</taxon>
        <taxon>Limnochordia</taxon>
        <taxon>Limnochordales</taxon>
        <taxon>Geochordaceae</taxon>
        <taxon>Carboxydichorda</taxon>
    </lineage>
</organism>
<dbReference type="SUPFAM" id="SSF102645">
    <property type="entry name" value="CoaB-like"/>
    <property type="match status" value="1"/>
</dbReference>
<comment type="cofactor">
    <cofactor evidence="3">
        <name>FMN</name>
        <dbReference type="ChEBI" id="CHEBI:58210"/>
    </cofactor>
    <text evidence="3">Binds 1 FMN per subunit.</text>
</comment>
<dbReference type="PANTHER" id="PTHR14359">
    <property type="entry name" value="HOMO-OLIGOMERIC FLAVIN CONTAINING CYS DECARBOXYLASE FAMILY"/>
    <property type="match status" value="1"/>
</dbReference>
<name>A0ABZ1BYG3_9FIRM</name>
<sequence length="426" mass="45919">MEREQQGPGPEQRGARLPEDRPLEGRTVLVGVTGGIAAYKAVEVVRRLALWGAEVHVLMTRAATQLIGEATFRELSYRPVITDLFEPHPEVVMSHVTLARRADLLCVCPATADVIAKMAAGIADDALTTTYLACSAPTLVVPAMNSAMYEHPATQENLGRLRARGVTIVGPARGRLATGHEGLGRMEEPEHVLEEVRRILYPVKDLRGRRILVTSGPTREPLDPVRFLSNRSSGKMGHAIARLARWRGADVVLVTGPTALEPPFGVETVRVETGEQMRQACLDRAGEADAVVMAAAVADFRPRSPAPTKIKKDDLVAHSAPLLTVALEPTPDILQELARRRRPGQILVGFAAETGDLEALARRKLAAKGVDLIVANDVTRPGAGFESDTNAALLLGADGTRVDVPLVTKEALAERILEWVAARLGR</sequence>
<comment type="pathway">
    <text evidence="3 4">Cofactor biosynthesis; coenzyme A biosynthesis; CoA from (R)-pantothenate: step 2/5.</text>
</comment>
<feature type="domain" description="Flavoprotein" evidence="6">
    <location>
        <begin position="27"/>
        <end position="198"/>
    </location>
</feature>
<keyword evidence="3" id="KW-0460">Magnesium</keyword>